<keyword evidence="2" id="KW-1185">Reference proteome</keyword>
<reference evidence="1 2" key="1">
    <citation type="submission" date="2018-11" db="EMBL/GenBank/DDBJ databases">
        <authorList>
            <consortium name="Pathogen Informatics"/>
        </authorList>
    </citation>
    <scope>NUCLEOTIDE SEQUENCE [LARGE SCALE GENOMIC DNA]</scope>
</reference>
<reference evidence="3" key="2">
    <citation type="submission" date="2019-09" db="UniProtKB">
        <authorList>
            <consortium name="WormBaseParasite"/>
        </authorList>
    </citation>
    <scope>IDENTIFICATION</scope>
</reference>
<proteinExistence type="predicted"/>
<organism evidence="1">
    <name type="scientific">Heligmosomoides polygyrus</name>
    <name type="common">Parasitic roundworm</name>
    <dbReference type="NCBI Taxonomy" id="6339"/>
    <lineage>
        <taxon>Eukaryota</taxon>
        <taxon>Metazoa</taxon>
        <taxon>Ecdysozoa</taxon>
        <taxon>Nematoda</taxon>
        <taxon>Chromadorea</taxon>
        <taxon>Rhabditida</taxon>
        <taxon>Rhabditina</taxon>
        <taxon>Rhabditomorpha</taxon>
        <taxon>Strongyloidea</taxon>
        <taxon>Heligmosomidae</taxon>
        <taxon>Heligmosomoides</taxon>
    </lineage>
</organism>
<dbReference type="OrthoDB" id="5870015at2759"/>
<accession>A0A3P8BV63</accession>
<sequence length="321" mass="36897">MLCFPFLQNDVETFDTFLKYPKDIVYPKTIEEEIARLKKIKSKLEQEDRLPAEPFLDYIAYRLHPLHTRGETRRLFGIHPLKLQANTCALSDSGAMWCVRKASFVPLFREKREFDDFSAYLDSISGAREALHGTAEVDPEYMLIIQGKIDDVNRHLNELRSARLSQLDKAIKEEPMERDCETHSGEILCDELTKGPIKEEPVESNYATDPGEALYDELAHPGEVLYDELTEQPIKEEPVESNYETDPCEALYDELTHPGGILYDELTEQPIKEEPVESNYETHSGEALYDELKLKLESPFFGEVSSPIIWNQQLDNEGVLH</sequence>
<dbReference type="AlphaFoldDB" id="A0A3P8BV63"/>
<name>A0A3P8BV63_HELPZ</name>
<gene>
    <name evidence="1" type="ORF">HPBE_LOCUS20824</name>
</gene>
<protein>
    <submittedName>
        <fullName evidence="3">ING domain-containing protein</fullName>
    </submittedName>
</protein>
<dbReference type="Proteomes" id="UP000050761">
    <property type="component" value="Unassembled WGS sequence"/>
</dbReference>
<evidence type="ECO:0000313" key="1">
    <source>
        <dbReference type="EMBL" id="VDP22010.1"/>
    </source>
</evidence>
<dbReference type="WBParaSite" id="HPBE_0002082501-mRNA-1">
    <property type="protein sequence ID" value="HPBE_0002082501-mRNA-1"/>
    <property type="gene ID" value="HPBE_0002082501"/>
</dbReference>
<evidence type="ECO:0000313" key="3">
    <source>
        <dbReference type="WBParaSite" id="HPBE_0002082501-mRNA-1"/>
    </source>
</evidence>
<dbReference type="EMBL" id="UZAH01032472">
    <property type="protein sequence ID" value="VDP22010.1"/>
    <property type="molecule type" value="Genomic_DNA"/>
</dbReference>
<evidence type="ECO:0000313" key="2">
    <source>
        <dbReference type="Proteomes" id="UP000050761"/>
    </source>
</evidence>